<reference evidence="1 2" key="1">
    <citation type="submission" date="2024-05" db="EMBL/GenBank/DDBJ databases">
        <title>The nuclear and mitochondrial genome assemblies of Tetragonisca angustula (Apidae: Meliponini), a tiny yet remarkable pollinator in the Neotropics.</title>
        <authorList>
            <person name="Ferrari R."/>
            <person name="Ricardo P.C."/>
            <person name="Dias F.C."/>
            <person name="Araujo N.S."/>
            <person name="Soares D.O."/>
            <person name="Zhou Q.-S."/>
            <person name="Zhu C.-D."/>
            <person name="Coutinho L."/>
            <person name="Airas M.C."/>
            <person name="Batista T.M."/>
        </authorList>
    </citation>
    <scope>NUCLEOTIDE SEQUENCE [LARGE SCALE GENOMIC DNA]</scope>
    <source>
        <strain evidence="1">ASF017062</strain>
        <tissue evidence="1">Abdomen</tissue>
    </source>
</reference>
<organism evidence="1 2">
    <name type="scientific">Tetragonisca angustula</name>
    <dbReference type="NCBI Taxonomy" id="166442"/>
    <lineage>
        <taxon>Eukaryota</taxon>
        <taxon>Metazoa</taxon>
        <taxon>Ecdysozoa</taxon>
        <taxon>Arthropoda</taxon>
        <taxon>Hexapoda</taxon>
        <taxon>Insecta</taxon>
        <taxon>Pterygota</taxon>
        <taxon>Neoptera</taxon>
        <taxon>Endopterygota</taxon>
        <taxon>Hymenoptera</taxon>
        <taxon>Apocrita</taxon>
        <taxon>Aculeata</taxon>
        <taxon>Apoidea</taxon>
        <taxon>Anthophila</taxon>
        <taxon>Apidae</taxon>
        <taxon>Tetragonisca</taxon>
    </lineage>
</organism>
<dbReference type="AlphaFoldDB" id="A0AAW1AFG7"/>
<dbReference type="Proteomes" id="UP001432146">
    <property type="component" value="Unassembled WGS sequence"/>
</dbReference>
<name>A0AAW1AFG7_9HYME</name>
<accession>A0AAW1AFG7</accession>
<evidence type="ECO:0000313" key="1">
    <source>
        <dbReference type="EMBL" id="KAK9307781.1"/>
    </source>
</evidence>
<evidence type="ECO:0000313" key="2">
    <source>
        <dbReference type="Proteomes" id="UP001432146"/>
    </source>
</evidence>
<protein>
    <submittedName>
        <fullName evidence="1">Uncharacterized protein</fullName>
    </submittedName>
</protein>
<sequence length="195" mass="22630">MRCNNSNNARERINDPLEKCDISSYRAYTTIDRNGIHGAGRLNHRVERDEIRKWRRGRVFPETDGSSRPRSSALSADARMFQLRRVVDKIVSRAFTVSDVYLPCALPRLVLDEVHHVTLLVHLLFASSHERIIRANTESSLDKIQPVVSLFVARERTQVERDRRMYQLIVRPSFTLRCNTAESIVQYVHLEGFLL</sequence>
<dbReference type="EMBL" id="JAWNGG020000026">
    <property type="protein sequence ID" value="KAK9307781.1"/>
    <property type="molecule type" value="Genomic_DNA"/>
</dbReference>
<comment type="caution">
    <text evidence="1">The sequence shown here is derived from an EMBL/GenBank/DDBJ whole genome shotgun (WGS) entry which is preliminary data.</text>
</comment>
<gene>
    <name evidence="1" type="ORF">QLX08_002015</name>
</gene>
<keyword evidence="2" id="KW-1185">Reference proteome</keyword>
<proteinExistence type="predicted"/>